<comment type="caution">
    <text evidence="2">The sequence shown here is derived from an EMBL/GenBank/DDBJ whole genome shotgun (WGS) entry which is preliminary data.</text>
</comment>
<dbReference type="Proteomes" id="UP001165667">
    <property type="component" value="Unassembled WGS sequence"/>
</dbReference>
<name>A0AA42CQ30_9HYPH</name>
<keyword evidence="1" id="KW-0472">Membrane</keyword>
<feature type="transmembrane region" description="Helical" evidence="1">
    <location>
        <begin position="104"/>
        <end position="123"/>
    </location>
</feature>
<feature type="transmembrane region" description="Helical" evidence="1">
    <location>
        <begin position="76"/>
        <end position="98"/>
    </location>
</feature>
<feature type="transmembrane region" description="Helical" evidence="1">
    <location>
        <begin position="380"/>
        <end position="397"/>
    </location>
</feature>
<feature type="transmembrane region" description="Helical" evidence="1">
    <location>
        <begin position="237"/>
        <end position="257"/>
    </location>
</feature>
<dbReference type="AlphaFoldDB" id="A0AA42CQ30"/>
<keyword evidence="1" id="KW-0812">Transmembrane</keyword>
<feature type="transmembrane region" description="Helical" evidence="1">
    <location>
        <begin position="44"/>
        <end position="64"/>
    </location>
</feature>
<keyword evidence="1" id="KW-1133">Transmembrane helix</keyword>
<proteinExistence type="predicted"/>
<feature type="transmembrane region" description="Helical" evidence="1">
    <location>
        <begin position="132"/>
        <end position="153"/>
    </location>
</feature>
<protein>
    <submittedName>
        <fullName evidence="2">Peptide ABC transporter permease</fullName>
    </submittedName>
</protein>
<organism evidence="2 3">
    <name type="scientific">Lichenifustis flavocetrariae</name>
    <dbReference type="NCBI Taxonomy" id="2949735"/>
    <lineage>
        <taxon>Bacteria</taxon>
        <taxon>Pseudomonadati</taxon>
        <taxon>Pseudomonadota</taxon>
        <taxon>Alphaproteobacteria</taxon>
        <taxon>Hyphomicrobiales</taxon>
        <taxon>Lichenihabitantaceae</taxon>
        <taxon>Lichenifustis</taxon>
    </lineage>
</organism>
<evidence type="ECO:0000256" key="1">
    <source>
        <dbReference type="SAM" id="Phobius"/>
    </source>
</evidence>
<dbReference type="RefSeq" id="WP_282587418.1">
    <property type="nucleotide sequence ID" value="NZ_JAMOIM010000020.1"/>
</dbReference>
<feature type="transmembrane region" description="Helical" evidence="1">
    <location>
        <begin position="199"/>
        <end position="225"/>
    </location>
</feature>
<keyword evidence="3" id="KW-1185">Reference proteome</keyword>
<feature type="transmembrane region" description="Helical" evidence="1">
    <location>
        <begin position="327"/>
        <end position="349"/>
    </location>
</feature>
<reference evidence="2" key="1">
    <citation type="submission" date="2022-05" db="EMBL/GenBank/DDBJ databases">
        <authorList>
            <person name="Pankratov T."/>
        </authorList>
    </citation>
    <scope>NUCLEOTIDE SEQUENCE</scope>
    <source>
        <strain evidence="2">BP6-180914</strain>
    </source>
</reference>
<feature type="transmembrane region" description="Helical" evidence="1">
    <location>
        <begin position="20"/>
        <end position="38"/>
    </location>
</feature>
<feature type="transmembrane region" description="Helical" evidence="1">
    <location>
        <begin position="169"/>
        <end position="187"/>
    </location>
</feature>
<evidence type="ECO:0000313" key="3">
    <source>
        <dbReference type="Proteomes" id="UP001165667"/>
    </source>
</evidence>
<accession>A0AA42CQ30</accession>
<dbReference type="EMBL" id="JAMOIM010000020">
    <property type="protein sequence ID" value="MCW6511045.1"/>
    <property type="molecule type" value="Genomic_DNA"/>
</dbReference>
<sequence length="417" mass="43535">MSQVPRKPAEDPAIDAGDFLVRVGLTILAILVPVSVVLSRRALFTLVPVGSSLVLIGGLLLPHVHLRQRLSAMCRTVPGLSGLALLAWCALSLAWTPFPADAAARLWKTGGTLGLVALTVALLPERTRTSNIYLFPIGLAVASIATVVVMLLAPQPLLTMQTGDSTPERAALTLVVLVWPAIGALAVRDRWITATVMAVGVTVAAIAAWTSVALAALAIGALTFAVATWNPPRVARVMGGCAVILFLLAPLLPFVLLKPLDAAAAIGLMDRIPPLADVSGSVRIWADVVAAEPLRLVTGHGFDIMSHAIASGFVPAPQPRSILFETWYELGLVGAVLAACFAVSAFAAVGRASPAVAPFLLAELAAGFTVSLWGLDTTQLWWVTFLSVGGLAFVHVVRGQYKTDRPAAAALHPSPAQ</sequence>
<evidence type="ECO:0000313" key="2">
    <source>
        <dbReference type="EMBL" id="MCW6511045.1"/>
    </source>
</evidence>
<gene>
    <name evidence="2" type="ORF">M8523_23850</name>
</gene>